<feature type="chain" id="PRO_5046730036" description="DUF306 domain-containing protein" evidence="1">
    <location>
        <begin position="19"/>
        <end position="258"/>
    </location>
</feature>
<dbReference type="Gene3D" id="2.40.128.270">
    <property type="match status" value="1"/>
</dbReference>
<protein>
    <recommendedName>
        <fullName evidence="2">DUF306 domain-containing protein</fullName>
    </recommendedName>
</protein>
<dbReference type="InterPro" id="IPR038670">
    <property type="entry name" value="HslJ-like_sf"/>
</dbReference>
<dbReference type="InterPro" id="IPR005184">
    <property type="entry name" value="DUF306_Meta_HslJ"/>
</dbReference>
<comment type="caution">
    <text evidence="3">The sequence shown here is derived from an EMBL/GenBank/DDBJ whole genome shotgun (WGS) entry which is preliminary data.</text>
</comment>
<dbReference type="EMBL" id="BAABHB010000027">
    <property type="protein sequence ID" value="GAA4421408.1"/>
    <property type="molecule type" value="Genomic_DNA"/>
</dbReference>
<evidence type="ECO:0000259" key="2">
    <source>
        <dbReference type="Pfam" id="PF03724"/>
    </source>
</evidence>
<feature type="signal peptide" evidence="1">
    <location>
        <begin position="1"/>
        <end position="18"/>
    </location>
</feature>
<dbReference type="PROSITE" id="PS51257">
    <property type="entry name" value="PROKAR_LIPOPROTEIN"/>
    <property type="match status" value="1"/>
</dbReference>
<evidence type="ECO:0000313" key="3">
    <source>
        <dbReference type="EMBL" id="GAA4421408.1"/>
    </source>
</evidence>
<sequence length="258" mass="29154">MKTIMLTILALLAITFTACEPVVEPESEFKPSETNPLIGHWRLIEPTSGYTVTLDIIQDSSRTDRYRVNGLSSVNYYFSSLTVSGGGNAITLENIGATKRAGPAEAMQFEQSYFTKLKAANRYERSGNRLILYTSSERLVYERQATDPQLIGRWKWVKVTYGFSQVTSTPEKAGYTQTLEFYADGTYKRFRNGKEVETTLIYTGNNPTQTQYKQAILFPATQEAQPYEIKNGRLFLYERGPAEATIADGGIYEYEKVN</sequence>
<dbReference type="RefSeq" id="WP_345271568.1">
    <property type="nucleotide sequence ID" value="NZ_BAABHB010000027.1"/>
</dbReference>
<dbReference type="PANTHER" id="PTHR35535">
    <property type="entry name" value="HEAT SHOCK PROTEIN HSLJ"/>
    <property type="match status" value="1"/>
</dbReference>
<keyword evidence="4" id="KW-1185">Reference proteome</keyword>
<organism evidence="3 4">
    <name type="scientific">Nibrella viscosa</name>
    <dbReference type="NCBI Taxonomy" id="1084524"/>
    <lineage>
        <taxon>Bacteria</taxon>
        <taxon>Pseudomonadati</taxon>
        <taxon>Bacteroidota</taxon>
        <taxon>Cytophagia</taxon>
        <taxon>Cytophagales</taxon>
        <taxon>Spirosomataceae</taxon>
        <taxon>Nibrella</taxon>
    </lineage>
</organism>
<dbReference type="InterPro" id="IPR053147">
    <property type="entry name" value="Hsp_HslJ-like"/>
</dbReference>
<evidence type="ECO:0000256" key="1">
    <source>
        <dbReference type="SAM" id="SignalP"/>
    </source>
</evidence>
<proteinExistence type="predicted"/>
<dbReference type="Proteomes" id="UP001500936">
    <property type="component" value="Unassembled WGS sequence"/>
</dbReference>
<keyword evidence="1" id="KW-0732">Signal</keyword>
<gene>
    <name evidence="3" type="ORF">GCM10023187_57260</name>
</gene>
<evidence type="ECO:0000313" key="4">
    <source>
        <dbReference type="Proteomes" id="UP001500936"/>
    </source>
</evidence>
<dbReference type="PANTHER" id="PTHR35535:SF1">
    <property type="entry name" value="HEAT SHOCK PROTEIN HSLJ"/>
    <property type="match status" value="1"/>
</dbReference>
<feature type="domain" description="DUF306" evidence="2">
    <location>
        <begin position="52"/>
        <end position="137"/>
    </location>
</feature>
<dbReference type="Pfam" id="PF03724">
    <property type="entry name" value="META"/>
    <property type="match status" value="1"/>
</dbReference>
<accession>A0ABP8L2P6</accession>
<reference evidence="4" key="1">
    <citation type="journal article" date="2019" name="Int. J. Syst. Evol. Microbiol.">
        <title>The Global Catalogue of Microorganisms (GCM) 10K type strain sequencing project: providing services to taxonomists for standard genome sequencing and annotation.</title>
        <authorList>
            <consortium name="The Broad Institute Genomics Platform"/>
            <consortium name="The Broad Institute Genome Sequencing Center for Infectious Disease"/>
            <person name="Wu L."/>
            <person name="Ma J."/>
        </authorList>
    </citation>
    <scope>NUCLEOTIDE SEQUENCE [LARGE SCALE GENOMIC DNA]</scope>
    <source>
        <strain evidence="4">JCM 17925</strain>
    </source>
</reference>
<name>A0ABP8L2P6_9BACT</name>